<gene>
    <name evidence="1" type="ORF">HONBAIEO_00024</name>
    <name evidence="2" type="ORF">JHKIABMC_00023</name>
</gene>
<sequence length="79" mass="8967">MGFLRKPVSGNCHDRCMSLLLDNYAQDIGAARPNAEQSRWHCENAMYRLLSAGFGDFGRVSFYTLRLGWGRVVRCFYGG</sequence>
<dbReference type="EMBL" id="MT631379">
    <property type="protein sequence ID" value="QNO49417.1"/>
    <property type="molecule type" value="Genomic_DNA"/>
</dbReference>
<name>A0A7G9YMU6_9EURY</name>
<evidence type="ECO:0000313" key="2">
    <source>
        <dbReference type="EMBL" id="QNO49417.1"/>
    </source>
</evidence>
<dbReference type="AlphaFoldDB" id="A0A7G9YMU6"/>
<organism evidence="1">
    <name type="scientific">Candidatus Methanogaster sp. ANME-2c ERB4</name>
    <dbReference type="NCBI Taxonomy" id="2759911"/>
    <lineage>
        <taxon>Archaea</taxon>
        <taxon>Methanobacteriati</taxon>
        <taxon>Methanobacteriota</taxon>
        <taxon>Stenosarchaea group</taxon>
        <taxon>Methanomicrobia</taxon>
        <taxon>Methanosarcinales</taxon>
        <taxon>ANME-2 cluster</taxon>
        <taxon>Candidatus Methanogasteraceae</taxon>
        <taxon>Candidatus Methanogaster</taxon>
    </lineage>
</organism>
<dbReference type="EMBL" id="MT631377">
    <property type="protein sequence ID" value="QNO49330.1"/>
    <property type="molecule type" value="Genomic_DNA"/>
</dbReference>
<accession>A0A7G9YMU6</accession>
<protein>
    <submittedName>
        <fullName evidence="1">Uncharacterized protein</fullName>
    </submittedName>
</protein>
<evidence type="ECO:0000313" key="1">
    <source>
        <dbReference type="EMBL" id="QNO49330.1"/>
    </source>
</evidence>
<reference evidence="1" key="1">
    <citation type="submission" date="2020-06" db="EMBL/GenBank/DDBJ databases">
        <title>Unique genomic features of the anaerobic methanotrophic archaea.</title>
        <authorList>
            <person name="Chadwick G.L."/>
            <person name="Skennerton C.T."/>
            <person name="Laso-Perez R."/>
            <person name="Leu A.O."/>
            <person name="Speth D.R."/>
            <person name="Yu H."/>
            <person name="Morgan-Lang C."/>
            <person name="Hatzenpichler R."/>
            <person name="Goudeau D."/>
            <person name="Malmstrom R."/>
            <person name="Brazelton W.J."/>
            <person name="Woyke T."/>
            <person name="Hallam S.J."/>
            <person name="Tyson G.W."/>
            <person name="Wegener G."/>
            <person name="Boetius A."/>
            <person name="Orphan V."/>
        </authorList>
    </citation>
    <scope>NUCLEOTIDE SEQUENCE</scope>
</reference>
<proteinExistence type="predicted"/>